<feature type="transmembrane region" description="Helical" evidence="1">
    <location>
        <begin position="358"/>
        <end position="376"/>
    </location>
</feature>
<keyword evidence="1" id="KW-0812">Transmembrane</keyword>
<accession>A0A1R2CUG7</accession>
<evidence type="ECO:0000313" key="3">
    <source>
        <dbReference type="EMBL" id="OMJ92610.1"/>
    </source>
</evidence>
<keyword evidence="1" id="KW-0472">Membrane</keyword>
<evidence type="ECO:0000256" key="2">
    <source>
        <dbReference type="SAM" id="SignalP"/>
    </source>
</evidence>
<name>A0A1R2CUG7_9CILI</name>
<reference evidence="3 4" key="1">
    <citation type="submission" date="2016-11" db="EMBL/GenBank/DDBJ databases">
        <title>The macronuclear genome of Stentor coeruleus: a giant cell with tiny introns.</title>
        <authorList>
            <person name="Slabodnick M."/>
            <person name="Ruby J.G."/>
            <person name="Reiff S.B."/>
            <person name="Swart E.C."/>
            <person name="Gosai S."/>
            <person name="Prabakaran S."/>
            <person name="Witkowska E."/>
            <person name="Larue G.E."/>
            <person name="Fisher S."/>
            <person name="Freeman R.M."/>
            <person name="Gunawardena J."/>
            <person name="Chu W."/>
            <person name="Stover N.A."/>
            <person name="Gregory B.D."/>
            <person name="Nowacki M."/>
            <person name="Derisi J."/>
            <person name="Roy S.W."/>
            <person name="Marshall W.F."/>
            <person name="Sood P."/>
        </authorList>
    </citation>
    <scope>NUCLEOTIDE SEQUENCE [LARGE SCALE GENOMIC DNA]</scope>
    <source>
        <strain evidence="3">WM001</strain>
    </source>
</reference>
<comment type="caution">
    <text evidence="3">The sequence shown here is derived from an EMBL/GenBank/DDBJ whole genome shotgun (WGS) entry which is preliminary data.</text>
</comment>
<keyword evidence="2" id="KW-0732">Signal</keyword>
<proteinExistence type="predicted"/>
<keyword evidence="4" id="KW-1185">Reference proteome</keyword>
<organism evidence="3 4">
    <name type="scientific">Stentor coeruleus</name>
    <dbReference type="NCBI Taxonomy" id="5963"/>
    <lineage>
        <taxon>Eukaryota</taxon>
        <taxon>Sar</taxon>
        <taxon>Alveolata</taxon>
        <taxon>Ciliophora</taxon>
        <taxon>Postciliodesmatophora</taxon>
        <taxon>Heterotrichea</taxon>
        <taxon>Heterotrichida</taxon>
        <taxon>Stentoridae</taxon>
        <taxon>Stentor</taxon>
    </lineage>
</organism>
<evidence type="ECO:0000256" key="1">
    <source>
        <dbReference type="SAM" id="Phobius"/>
    </source>
</evidence>
<gene>
    <name evidence="3" type="ORF">SteCoe_4620</name>
</gene>
<protein>
    <recommendedName>
        <fullName evidence="5">Thioredoxin domain-containing protein</fullName>
    </recommendedName>
</protein>
<dbReference type="EMBL" id="MPUH01000058">
    <property type="protein sequence ID" value="OMJ92610.1"/>
    <property type="molecule type" value="Genomic_DNA"/>
</dbReference>
<feature type="chain" id="PRO_5012187349" description="Thioredoxin domain-containing protein" evidence="2">
    <location>
        <begin position="19"/>
        <end position="377"/>
    </location>
</feature>
<keyword evidence="1" id="KW-1133">Transmembrane helix</keyword>
<dbReference type="OrthoDB" id="325194at2759"/>
<dbReference type="Proteomes" id="UP000187209">
    <property type="component" value="Unassembled WGS sequence"/>
</dbReference>
<evidence type="ECO:0008006" key="5">
    <source>
        <dbReference type="Google" id="ProtNLM"/>
    </source>
</evidence>
<feature type="signal peptide" evidence="2">
    <location>
        <begin position="1"/>
        <end position="18"/>
    </location>
</feature>
<dbReference type="AlphaFoldDB" id="A0A1R2CUG7"/>
<evidence type="ECO:0000313" key="4">
    <source>
        <dbReference type="Proteomes" id="UP000187209"/>
    </source>
</evidence>
<sequence>MLVILIAVLGEVLCQAQGYEIREILHFIDTVCFYSLNIKGEAEGWFLEASRDPRIRNNSFKLIDCIEHYEYCMERKIKSFPSVFYHGEYKMLEYTWSFTVADFVEFGIKMQSNNTKSISTLEDFELIKSFNKPIYLLFYRENDKMLSEFNYLDMFSHISGFYKSSNLYFITSSNKAILRLYSTPIKTPIIYNFSPNSTTKPTLKFPFTSKNIKEFIESTRCNNNFQITSSNFYEQRKCFDGKLLGISFIDKNNKTHISQISKHKSTMIILNAYNETRFRYGFIDLNEFPNIGKKFHVYDSYSFIIRDYRESKGFIDFGEKFFGDTDEIYSVYEAVWNKSDVKKFVVVKKPRMIIRLRYFLPAFVVVIVWFVYKILVK</sequence>